<dbReference type="SUPFAM" id="SSF55874">
    <property type="entry name" value="ATPase domain of HSP90 chaperone/DNA topoisomerase II/histidine kinase"/>
    <property type="match status" value="1"/>
</dbReference>
<dbReference type="AlphaFoldDB" id="A0A9D1W8R1"/>
<feature type="domain" description="Response regulatory" evidence="10">
    <location>
        <begin position="758"/>
        <end position="872"/>
    </location>
</feature>
<keyword evidence="8" id="KW-0812">Transmembrane</keyword>
<dbReference type="Pfam" id="PF00512">
    <property type="entry name" value="HisKA"/>
    <property type="match status" value="1"/>
</dbReference>
<comment type="catalytic activity">
    <reaction evidence="1">
        <text>ATP + protein L-histidine = ADP + protein N-phospho-L-histidine.</text>
        <dbReference type="EC" id="2.7.13.3"/>
    </reaction>
</comment>
<dbReference type="SMART" id="SM00387">
    <property type="entry name" value="HATPase_c"/>
    <property type="match status" value="1"/>
</dbReference>
<dbReference type="EC" id="2.7.13.3" evidence="2"/>
<comment type="caution">
    <text evidence="11">The sequence shown here is derived from an EMBL/GenBank/DDBJ whole genome shotgun (WGS) entry which is preliminary data.</text>
</comment>
<organism evidence="11 12">
    <name type="scientific">Candidatus Sphingobacterium stercoripullorum</name>
    <dbReference type="NCBI Taxonomy" id="2838759"/>
    <lineage>
        <taxon>Bacteria</taxon>
        <taxon>Pseudomonadati</taxon>
        <taxon>Bacteroidota</taxon>
        <taxon>Sphingobacteriia</taxon>
        <taxon>Sphingobacteriales</taxon>
        <taxon>Sphingobacteriaceae</taxon>
        <taxon>Sphingobacterium</taxon>
    </lineage>
</organism>
<keyword evidence="3 5" id="KW-0597">Phosphoprotein</keyword>
<proteinExistence type="predicted"/>
<feature type="region of interest" description="Disordered" evidence="7">
    <location>
        <begin position="723"/>
        <end position="750"/>
    </location>
</feature>
<evidence type="ECO:0000259" key="10">
    <source>
        <dbReference type="PROSITE" id="PS50110"/>
    </source>
</evidence>
<feature type="transmembrane region" description="Helical" evidence="8">
    <location>
        <begin position="175"/>
        <end position="199"/>
    </location>
</feature>
<feature type="domain" description="Response regulatory" evidence="10">
    <location>
        <begin position="880"/>
        <end position="998"/>
    </location>
</feature>
<dbReference type="Gene3D" id="3.40.50.2300">
    <property type="match status" value="3"/>
</dbReference>
<evidence type="ECO:0000256" key="4">
    <source>
        <dbReference type="ARBA" id="ARBA00023012"/>
    </source>
</evidence>
<dbReference type="EMBL" id="DXEZ01000163">
    <property type="protein sequence ID" value="HIX54543.1"/>
    <property type="molecule type" value="Genomic_DNA"/>
</dbReference>
<feature type="domain" description="Response regulatory" evidence="10">
    <location>
        <begin position="1028"/>
        <end position="1146"/>
    </location>
</feature>
<protein>
    <recommendedName>
        <fullName evidence="2">histidine kinase</fullName>
        <ecNumber evidence="2">2.7.13.3</ecNumber>
    </recommendedName>
</protein>
<dbReference type="Pfam" id="PF02518">
    <property type="entry name" value="HATPase_c"/>
    <property type="match status" value="1"/>
</dbReference>
<keyword evidence="8" id="KW-1133">Transmembrane helix</keyword>
<dbReference type="PROSITE" id="PS50109">
    <property type="entry name" value="HIS_KIN"/>
    <property type="match status" value="1"/>
</dbReference>
<name>A0A9D1W8R1_9SPHI</name>
<dbReference type="Proteomes" id="UP000824156">
    <property type="component" value="Unassembled WGS sequence"/>
</dbReference>
<dbReference type="CDD" id="cd17546">
    <property type="entry name" value="REC_hyHK_CKI1_RcsC-like"/>
    <property type="match status" value="1"/>
</dbReference>
<evidence type="ECO:0000256" key="5">
    <source>
        <dbReference type="PROSITE-ProRule" id="PRU00169"/>
    </source>
</evidence>
<dbReference type="InterPro" id="IPR036097">
    <property type="entry name" value="HisK_dim/P_sf"/>
</dbReference>
<feature type="modified residue" description="4-aspartylphosphate" evidence="5">
    <location>
        <position position="1079"/>
    </location>
</feature>
<dbReference type="Pfam" id="PF00072">
    <property type="entry name" value="Response_reg"/>
    <property type="match status" value="3"/>
</dbReference>
<dbReference type="GO" id="GO:0000155">
    <property type="term" value="F:phosphorelay sensor kinase activity"/>
    <property type="evidence" value="ECO:0007669"/>
    <property type="project" value="InterPro"/>
</dbReference>
<dbReference type="SMART" id="SM00388">
    <property type="entry name" value="HisKA"/>
    <property type="match status" value="1"/>
</dbReference>
<evidence type="ECO:0000259" key="9">
    <source>
        <dbReference type="PROSITE" id="PS50109"/>
    </source>
</evidence>
<dbReference type="Gene3D" id="1.10.287.130">
    <property type="match status" value="1"/>
</dbReference>
<dbReference type="SUPFAM" id="SSF47384">
    <property type="entry name" value="Homodimeric domain of signal transducing histidine kinase"/>
    <property type="match status" value="1"/>
</dbReference>
<sequence>MNKRLALRTRVILALSIAGLLIFGTQAFLLIKLKQVNEISAYSVNQFRQTSVEALDLESLLFQLILLKNENDPIEDNSEGTDLLININDKTTQVNRILRRLSDQKSLDNSSDLELVTALSKEILGKTYIGDKEEDVFLFNLKTAFHQLRVGNFQTHLEDLESNKGQVEALRTTTFILTAITLIILGFIGYFILQILNFLNQINKNSRKLNHELEAVQNDLTNTNWILNKTNLLNEDLIKVEEVDEVLNTFLAHLKETLGLYAASVYIRQPDSSEFELSSSFGVAKASMQFKSFTAGDGILGSILEDRTIRYINIQPDDQIQLKTSLTQINHAKVVICPLSYDDFTLGVVELFGEFENIKQEHLEEYLHRTCRSATLSIQSLQNHQLVKELLKETQAQSEEMEAHQEELRITNEELMQKTHLLEASEEELRVQQEELTESNISLNQNAQELKKKNIDLKKAQEAVEQKIHEVELSNKYKSEFMANMSHELRTPLNSVLILAKLLKDNNQNNLSEEQVKYATVIHSAGSDLLNLINDILDLSKIEAGKYEILEDKVLTKEIANRSESLFRELAESKNIHFKIEIAPNMPEDFMSDEDKINQILKNFLSNAFKFTNEGGDIHLRFYKKEDRLYFECKDSGKGIQKEKLDIIFEAFRQEDGSTSRKYGGTGLGLSISKEIATLLGGEIQVASEEEVGSTFTFTCPYKPYTGDNQPVNQPERSQVAKKDNTLLKPSKKHADNGTTVFPKEKEAGNKAGTGKKTILIIEDDHNFAEILKDFALQQGFEAALAYNGENGIRLAQEILPHAILLDVMLPIANGWEVLKTLKNDIHTKHIPIHMMSAASFDPEGFIKKGAIGFMSKPASEEKIIQIFEFLNQLESQQKSILIIEDQEVQSNFIRDALEQQNIKVAQAFTGKEALENLESNGTFDTIILDLQLPDMDGLELLSKIKADPEHSSCPVIINTAYELPRDKVEYILKYSNALILKAEKSHDRLMDEINLFLNKINENYQEEKEVVSHHKNGVNKDVLEGKKILIADDDMRNVFALSNVLQNYAMEVEIAYNGKEAVEVLEKDDNKIDLVLIDIMMPEMDGYEAIGLIRKNKSHQKLPILAVTAKAMKGDKEKSIEAGANDYISKPIDIDKLISLLRVWLS</sequence>
<dbReference type="FunFam" id="3.30.565.10:FF:000010">
    <property type="entry name" value="Sensor histidine kinase RcsC"/>
    <property type="match status" value="1"/>
</dbReference>
<dbReference type="SUPFAM" id="SSF52172">
    <property type="entry name" value="CheY-like"/>
    <property type="match status" value="3"/>
</dbReference>
<evidence type="ECO:0000256" key="8">
    <source>
        <dbReference type="SAM" id="Phobius"/>
    </source>
</evidence>
<keyword evidence="8" id="KW-0472">Membrane</keyword>
<keyword evidence="6" id="KW-0175">Coiled coil</keyword>
<dbReference type="CDD" id="cd00082">
    <property type="entry name" value="HisKA"/>
    <property type="match status" value="1"/>
</dbReference>
<evidence type="ECO:0000256" key="1">
    <source>
        <dbReference type="ARBA" id="ARBA00000085"/>
    </source>
</evidence>
<dbReference type="CDD" id="cd16922">
    <property type="entry name" value="HATPase_EvgS-ArcB-TorS-like"/>
    <property type="match status" value="1"/>
</dbReference>
<dbReference type="InterPro" id="IPR005467">
    <property type="entry name" value="His_kinase_dom"/>
</dbReference>
<accession>A0A9D1W8R1</accession>
<dbReference type="PROSITE" id="PS50110">
    <property type="entry name" value="RESPONSE_REGULATORY"/>
    <property type="match status" value="3"/>
</dbReference>
<dbReference type="InterPro" id="IPR001789">
    <property type="entry name" value="Sig_transdc_resp-reg_receiver"/>
</dbReference>
<evidence type="ECO:0000256" key="3">
    <source>
        <dbReference type="ARBA" id="ARBA00022553"/>
    </source>
</evidence>
<feature type="coiled-coil region" evidence="6">
    <location>
        <begin position="387"/>
        <end position="470"/>
    </location>
</feature>
<evidence type="ECO:0000256" key="2">
    <source>
        <dbReference type="ARBA" id="ARBA00012438"/>
    </source>
</evidence>
<evidence type="ECO:0000256" key="6">
    <source>
        <dbReference type="SAM" id="Coils"/>
    </source>
</evidence>
<dbReference type="PRINTS" id="PR00344">
    <property type="entry name" value="BCTRLSENSOR"/>
</dbReference>
<dbReference type="InterPro" id="IPR036890">
    <property type="entry name" value="HATPase_C_sf"/>
</dbReference>
<dbReference type="InterPro" id="IPR003594">
    <property type="entry name" value="HATPase_dom"/>
</dbReference>
<dbReference type="SUPFAM" id="SSF55781">
    <property type="entry name" value="GAF domain-like"/>
    <property type="match status" value="1"/>
</dbReference>
<dbReference type="PANTHER" id="PTHR45339:SF1">
    <property type="entry name" value="HYBRID SIGNAL TRANSDUCTION HISTIDINE KINASE J"/>
    <property type="match status" value="1"/>
</dbReference>
<evidence type="ECO:0000256" key="7">
    <source>
        <dbReference type="SAM" id="MobiDB-lite"/>
    </source>
</evidence>
<evidence type="ECO:0000313" key="11">
    <source>
        <dbReference type="EMBL" id="HIX54543.1"/>
    </source>
</evidence>
<reference evidence="11" key="2">
    <citation type="submission" date="2021-04" db="EMBL/GenBank/DDBJ databases">
        <authorList>
            <person name="Gilroy R."/>
        </authorList>
    </citation>
    <scope>NUCLEOTIDE SEQUENCE</scope>
    <source>
        <strain evidence="11">1719</strain>
    </source>
</reference>
<dbReference type="InterPro" id="IPR003661">
    <property type="entry name" value="HisK_dim/P_dom"/>
</dbReference>
<dbReference type="PANTHER" id="PTHR45339">
    <property type="entry name" value="HYBRID SIGNAL TRANSDUCTION HISTIDINE KINASE J"/>
    <property type="match status" value="1"/>
</dbReference>
<evidence type="ECO:0000313" key="12">
    <source>
        <dbReference type="Proteomes" id="UP000824156"/>
    </source>
</evidence>
<gene>
    <name evidence="11" type="ORF">H9853_05915</name>
</gene>
<dbReference type="InterPro" id="IPR029016">
    <property type="entry name" value="GAF-like_dom_sf"/>
</dbReference>
<dbReference type="Gene3D" id="3.30.450.40">
    <property type="match status" value="1"/>
</dbReference>
<feature type="domain" description="Histidine kinase" evidence="9">
    <location>
        <begin position="484"/>
        <end position="704"/>
    </location>
</feature>
<keyword evidence="4" id="KW-0902">Two-component regulatory system</keyword>
<reference evidence="11" key="1">
    <citation type="journal article" date="2021" name="PeerJ">
        <title>Extensive microbial diversity within the chicken gut microbiome revealed by metagenomics and culture.</title>
        <authorList>
            <person name="Gilroy R."/>
            <person name="Ravi A."/>
            <person name="Getino M."/>
            <person name="Pursley I."/>
            <person name="Horton D.L."/>
            <person name="Alikhan N.F."/>
            <person name="Baker D."/>
            <person name="Gharbi K."/>
            <person name="Hall N."/>
            <person name="Watson M."/>
            <person name="Adriaenssens E.M."/>
            <person name="Foster-Nyarko E."/>
            <person name="Jarju S."/>
            <person name="Secka A."/>
            <person name="Antonio M."/>
            <person name="Oren A."/>
            <person name="Chaudhuri R.R."/>
            <person name="La Ragione R."/>
            <person name="Hildebrand F."/>
            <person name="Pallen M.J."/>
        </authorList>
    </citation>
    <scope>NUCLEOTIDE SEQUENCE</scope>
    <source>
        <strain evidence="11">1719</strain>
    </source>
</reference>
<dbReference type="InterPro" id="IPR011006">
    <property type="entry name" value="CheY-like_superfamily"/>
</dbReference>
<dbReference type="SMART" id="SM00448">
    <property type="entry name" value="REC"/>
    <property type="match status" value="3"/>
</dbReference>
<feature type="modified residue" description="4-aspartylphosphate" evidence="5">
    <location>
        <position position="930"/>
    </location>
</feature>
<dbReference type="InterPro" id="IPR004358">
    <property type="entry name" value="Sig_transdc_His_kin-like_C"/>
</dbReference>
<feature type="modified residue" description="4-aspartylphosphate" evidence="5">
    <location>
        <position position="807"/>
    </location>
</feature>
<dbReference type="Gene3D" id="3.30.565.10">
    <property type="entry name" value="Histidine kinase-like ATPase, C-terminal domain"/>
    <property type="match status" value="1"/>
</dbReference>